<evidence type="ECO:0000313" key="2">
    <source>
        <dbReference type="EMBL" id="KAF2094472.1"/>
    </source>
</evidence>
<dbReference type="OrthoDB" id="6359816at2759"/>
<protein>
    <recommendedName>
        <fullName evidence="1">BTB domain-containing protein</fullName>
    </recommendedName>
</protein>
<dbReference type="SMART" id="SM00225">
    <property type="entry name" value="BTB"/>
    <property type="match status" value="1"/>
</dbReference>
<dbReference type="PANTHER" id="PTHR47843:SF5">
    <property type="entry name" value="BTB_POZ DOMAIN PROTEIN"/>
    <property type="match status" value="1"/>
</dbReference>
<gene>
    <name evidence="2" type="ORF">NA57DRAFT_80280</name>
</gene>
<dbReference type="Pfam" id="PF00651">
    <property type="entry name" value="BTB"/>
    <property type="match status" value="1"/>
</dbReference>
<dbReference type="PROSITE" id="PS50097">
    <property type="entry name" value="BTB"/>
    <property type="match status" value="1"/>
</dbReference>
<dbReference type="SUPFAM" id="SSF54695">
    <property type="entry name" value="POZ domain"/>
    <property type="match status" value="1"/>
</dbReference>
<dbReference type="AlphaFoldDB" id="A0A9P4I9G9"/>
<reference evidence="2" key="1">
    <citation type="journal article" date="2020" name="Stud. Mycol.">
        <title>101 Dothideomycetes genomes: a test case for predicting lifestyles and emergence of pathogens.</title>
        <authorList>
            <person name="Haridas S."/>
            <person name="Albert R."/>
            <person name="Binder M."/>
            <person name="Bloem J."/>
            <person name="Labutti K."/>
            <person name="Salamov A."/>
            <person name="Andreopoulos B."/>
            <person name="Baker S."/>
            <person name="Barry K."/>
            <person name="Bills G."/>
            <person name="Bluhm B."/>
            <person name="Cannon C."/>
            <person name="Castanera R."/>
            <person name="Culley D."/>
            <person name="Daum C."/>
            <person name="Ezra D."/>
            <person name="Gonzalez J."/>
            <person name="Henrissat B."/>
            <person name="Kuo A."/>
            <person name="Liang C."/>
            <person name="Lipzen A."/>
            <person name="Lutzoni F."/>
            <person name="Magnuson J."/>
            <person name="Mondo S."/>
            <person name="Nolan M."/>
            <person name="Ohm R."/>
            <person name="Pangilinan J."/>
            <person name="Park H.-J."/>
            <person name="Ramirez L."/>
            <person name="Alfaro M."/>
            <person name="Sun H."/>
            <person name="Tritt A."/>
            <person name="Yoshinaga Y."/>
            <person name="Zwiers L.-H."/>
            <person name="Turgeon B."/>
            <person name="Goodwin S."/>
            <person name="Spatafora J."/>
            <person name="Crous P."/>
            <person name="Grigoriev I."/>
        </authorList>
    </citation>
    <scope>NUCLEOTIDE SEQUENCE</scope>
    <source>
        <strain evidence="2">CBS 133067</strain>
    </source>
</reference>
<dbReference type="InterPro" id="IPR011333">
    <property type="entry name" value="SKP1/BTB/POZ_sf"/>
</dbReference>
<evidence type="ECO:0000313" key="3">
    <source>
        <dbReference type="Proteomes" id="UP000799772"/>
    </source>
</evidence>
<dbReference type="Proteomes" id="UP000799772">
    <property type="component" value="Unassembled WGS sequence"/>
</dbReference>
<evidence type="ECO:0000259" key="1">
    <source>
        <dbReference type="PROSITE" id="PS50097"/>
    </source>
</evidence>
<comment type="caution">
    <text evidence="2">The sequence shown here is derived from an EMBL/GenBank/DDBJ whole genome shotgun (WGS) entry which is preliminary data.</text>
</comment>
<sequence length="286" mass="32761">MSLGSYFNNAMHSDFTVRCLSRAFKVHKVIISARSDYFRNACEGGFKEEFANEIDLSDDDIWLVDSMLQFMYTGSADVPDMLDLPLAVSKLGFYAALAGIADKYQVKELIGCAVKEFRYELFQMRYTECMDEMLNQIPTIYDALPQEDRRLRDPITNAIAREYALLPKLDVISRHIRDEAHHALGEAVKRHADFASDVVVAMGRDPLEFRRTSLPLINRIECKSCHKHYLIDEYDVSDGLVWDVVDSSPRGAFNCDDCILRLWESEGQIGYHPYKGADGKHHFLRV</sequence>
<dbReference type="PANTHER" id="PTHR47843">
    <property type="entry name" value="BTB DOMAIN-CONTAINING PROTEIN-RELATED"/>
    <property type="match status" value="1"/>
</dbReference>
<dbReference type="Gene3D" id="3.30.710.10">
    <property type="entry name" value="Potassium Channel Kv1.1, Chain A"/>
    <property type="match status" value="1"/>
</dbReference>
<dbReference type="InterPro" id="IPR000210">
    <property type="entry name" value="BTB/POZ_dom"/>
</dbReference>
<dbReference type="EMBL" id="ML978134">
    <property type="protein sequence ID" value="KAF2094472.1"/>
    <property type="molecule type" value="Genomic_DNA"/>
</dbReference>
<accession>A0A9P4I9G9</accession>
<dbReference type="CDD" id="cd18186">
    <property type="entry name" value="BTB_POZ_ZBTB_KLHL-like"/>
    <property type="match status" value="1"/>
</dbReference>
<feature type="domain" description="BTB" evidence="1">
    <location>
        <begin position="13"/>
        <end position="80"/>
    </location>
</feature>
<keyword evidence="3" id="KW-1185">Reference proteome</keyword>
<name>A0A9P4I9G9_9PEZI</name>
<proteinExistence type="predicted"/>
<organism evidence="2 3">
    <name type="scientific">Rhizodiscina lignyota</name>
    <dbReference type="NCBI Taxonomy" id="1504668"/>
    <lineage>
        <taxon>Eukaryota</taxon>
        <taxon>Fungi</taxon>
        <taxon>Dikarya</taxon>
        <taxon>Ascomycota</taxon>
        <taxon>Pezizomycotina</taxon>
        <taxon>Dothideomycetes</taxon>
        <taxon>Pleosporomycetidae</taxon>
        <taxon>Aulographales</taxon>
        <taxon>Rhizodiscinaceae</taxon>
        <taxon>Rhizodiscina</taxon>
    </lineage>
</organism>